<protein>
    <recommendedName>
        <fullName evidence="2">Expansin-like EG45 domain-containing protein</fullName>
    </recommendedName>
</protein>
<dbReference type="InterPro" id="IPR007112">
    <property type="entry name" value="Expansin/allergen_DPBB_dom"/>
</dbReference>
<comment type="caution">
    <text evidence="3">The sequence shown here is derived from an EMBL/GenBank/DDBJ whole genome shotgun (WGS) entry which is preliminary data.</text>
</comment>
<dbReference type="InterPro" id="IPR044206">
    <property type="entry name" value="EGC1/2"/>
</dbReference>
<dbReference type="InterPro" id="IPR036908">
    <property type="entry name" value="RlpA-like_sf"/>
</dbReference>
<evidence type="ECO:0000313" key="4">
    <source>
        <dbReference type="Proteomes" id="UP000593562"/>
    </source>
</evidence>
<proteinExistence type="predicted"/>
<feature type="signal peptide" evidence="1">
    <location>
        <begin position="1"/>
        <end position="29"/>
    </location>
</feature>
<dbReference type="AlphaFoldDB" id="A0A7J7DP13"/>
<evidence type="ECO:0000259" key="2">
    <source>
        <dbReference type="PROSITE" id="PS50842"/>
    </source>
</evidence>
<sequence length="160" mass="17071">MAVVHKASDTVIFTALALFSLSLFSLASAISGNATFYKPPYNPSACLGKRVVKGIMLAAVSNQMWKNGRVCGKHLRVSCTGKANESPRACRGSRGQSITVRIVDLCDGCKGNHIDLSLQAFAKIADPDAGVVKISFDLSVIATSSFTQFVNFVPDQQLLC</sequence>
<dbReference type="InterPro" id="IPR009009">
    <property type="entry name" value="RlpA-like_DPBB"/>
</dbReference>
<name>A0A7J7DP13_TRIWF</name>
<feature type="domain" description="Expansin-like EG45" evidence="2">
    <location>
        <begin position="32"/>
        <end position="136"/>
    </location>
</feature>
<dbReference type="GO" id="GO:0009627">
    <property type="term" value="P:systemic acquired resistance"/>
    <property type="evidence" value="ECO:0007669"/>
    <property type="project" value="InterPro"/>
</dbReference>
<feature type="chain" id="PRO_5029811197" description="Expansin-like EG45 domain-containing protein" evidence="1">
    <location>
        <begin position="30"/>
        <end position="160"/>
    </location>
</feature>
<evidence type="ECO:0000256" key="1">
    <source>
        <dbReference type="SAM" id="SignalP"/>
    </source>
</evidence>
<dbReference type="PANTHER" id="PTHR47295">
    <property type="entry name" value="EG45-LIKE DOMAIN CONTAINING PROTEIN 1-RELATED"/>
    <property type="match status" value="1"/>
</dbReference>
<dbReference type="EMBL" id="JAAARO010000004">
    <property type="protein sequence ID" value="KAF5748091.1"/>
    <property type="molecule type" value="Genomic_DNA"/>
</dbReference>
<keyword evidence="1" id="KW-0732">Signal</keyword>
<dbReference type="Pfam" id="PF03330">
    <property type="entry name" value="DPBB_1"/>
    <property type="match status" value="1"/>
</dbReference>
<dbReference type="PANTHER" id="PTHR47295:SF14">
    <property type="entry name" value="OS06G0688300 PROTEIN"/>
    <property type="match status" value="1"/>
</dbReference>
<dbReference type="InParanoid" id="A0A7J7DP13"/>
<dbReference type="PROSITE" id="PS50842">
    <property type="entry name" value="EXPANSIN_EG45"/>
    <property type="match status" value="1"/>
</dbReference>
<accession>A0A7J7DP13</accession>
<dbReference type="SUPFAM" id="SSF50685">
    <property type="entry name" value="Barwin-like endoglucanases"/>
    <property type="match status" value="1"/>
</dbReference>
<dbReference type="CDD" id="cd22269">
    <property type="entry name" value="DPBB_EG45-like"/>
    <property type="match status" value="1"/>
</dbReference>
<reference evidence="3 4" key="1">
    <citation type="journal article" date="2020" name="Nat. Commun.">
        <title>Genome of Tripterygium wilfordii and identification of cytochrome P450 involved in triptolide biosynthesis.</title>
        <authorList>
            <person name="Tu L."/>
            <person name="Su P."/>
            <person name="Zhang Z."/>
            <person name="Gao L."/>
            <person name="Wang J."/>
            <person name="Hu T."/>
            <person name="Zhou J."/>
            <person name="Zhang Y."/>
            <person name="Zhao Y."/>
            <person name="Liu Y."/>
            <person name="Song Y."/>
            <person name="Tong Y."/>
            <person name="Lu Y."/>
            <person name="Yang J."/>
            <person name="Xu C."/>
            <person name="Jia M."/>
            <person name="Peters R.J."/>
            <person name="Huang L."/>
            <person name="Gao W."/>
        </authorList>
    </citation>
    <scope>NUCLEOTIDE SEQUENCE [LARGE SCALE GENOMIC DNA]</scope>
    <source>
        <strain evidence="4">cv. XIE 37</strain>
        <tissue evidence="3">Leaf</tissue>
    </source>
</reference>
<dbReference type="Gene3D" id="2.40.40.10">
    <property type="entry name" value="RlpA-like domain"/>
    <property type="match status" value="1"/>
</dbReference>
<keyword evidence="4" id="KW-1185">Reference proteome</keyword>
<evidence type="ECO:0000313" key="3">
    <source>
        <dbReference type="EMBL" id="KAF5748091.1"/>
    </source>
</evidence>
<dbReference type="Proteomes" id="UP000593562">
    <property type="component" value="Unassembled WGS sequence"/>
</dbReference>
<gene>
    <name evidence="3" type="ORF">HS088_TW04G00040</name>
</gene>
<dbReference type="SMART" id="SM00837">
    <property type="entry name" value="DPBB_1"/>
    <property type="match status" value="1"/>
</dbReference>
<organism evidence="3 4">
    <name type="scientific">Tripterygium wilfordii</name>
    <name type="common">Thunder God vine</name>
    <dbReference type="NCBI Taxonomy" id="458696"/>
    <lineage>
        <taxon>Eukaryota</taxon>
        <taxon>Viridiplantae</taxon>
        <taxon>Streptophyta</taxon>
        <taxon>Embryophyta</taxon>
        <taxon>Tracheophyta</taxon>
        <taxon>Spermatophyta</taxon>
        <taxon>Magnoliopsida</taxon>
        <taxon>eudicotyledons</taxon>
        <taxon>Gunneridae</taxon>
        <taxon>Pentapetalae</taxon>
        <taxon>rosids</taxon>
        <taxon>fabids</taxon>
        <taxon>Celastrales</taxon>
        <taxon>Celastraceae</taxon>
        <taxon>Tripterygium</taxon>
    </lineage>
</organism>
<dbReference type="GO" id="GO:0048046">
    <property type="term" value="C:apoplast"/>
    <property type="evidence" value="ECO:0007669"/>
    <property type="project" value="InterPro"/>
</dbReference>